<dbReference type="Proteomes" id="UP000653099">
    <property type="component" value="Unassembled WGS sequence"/>
</dbReference>
<gene>
    <name evidence="1" type="ORF">GCM10008995_12500</name>
</gene>
<dbReference type="EMBL" id="BMOC01000006">
    <property type="protein sequence ID" value="GGJ04199.1"/>
    <property type="molecule type" value="Genomic_DNA"/>
</dbReference>
<reference evidence="1" key="2">
    <citation type="submission" date="2020-09" db="EMBL/GenBank/DDBJ databases">
        <authorList>
            <person name="Sun Q."/>
            <person name="Ohkuma M."/>
        </authorList>
    </citation>
    <scope>NUCLEOTIDE SEQUENCE</scope>
    <source>
        <strain evidence="1">JCM 14359</strain>
    </source>
</reference>
<proteinExistence type="predicted"/>
<sequence length="65" mass="6918">MCLDAASGANVPEDAVFDHVVGWFDACPVVVRLVQDGLLQVNILSVFGDAVFDPILGNISRTRAC</sequence>
<keyword evidence="2" id="KW-1185">Reference proteome</keyword>
<comment type="caution">
    <text evidence="1">The sequence shown here is derived from an EMBL/GenBank/DDBJ whole genome shotgun (WGS) entry which is preliminary data.</text>
</comment>
<accession>A0A830E9Z6</accession>
<evidence type="ECO:0000313" key="1">
    <source>
        <dbReference type="EMBL" id="GGJ04199.1"/>
    </source>
</evidence>
<name>A0A830E9Z6_9EURY</name>
<organism evidence="1 2">
    <name type="scientific">Halobellus salinus</name>
    <dbReference type="NCBI Taxonomy" id="931585"/>
    <lineage>
        <taxon>Archaea</taxon>
        <taxon>Methanobacteriati</taxon>
        <taxon>Methanobacteriota</taxon>
        <taxon>Stenosarchaea group</taxon>
        <taxon>Halobacteria</taxon>
        <taxon>Halobacteriales</taxon>
        <taxon>Haloferacaceae</taxon>
        <taxon>Halobellus</taxon>
    </lineage>
</organism>
<dbReference type="AlphaFoldDB" id="A0A830E9Z6"/>
<protein>
    <submittedName>
        <fullName evidence="1">Uncharacterized protein</fullName>
    </submittedName>
</protein>
<evidence type="ECO:0000313" key="2">
    <source>
        <dbReference type="Proteomes" id="UP000653099"/>
    </source>
</evidence>
<reference evidence="1" key="1">
    <citation type="journal article" date="2014" name="Int. J. Syst. Evol. Microbiol.">
        <title>Complete genome sequence of Corynebacterium casei LMG S-19264T (=DSM 44701T), isolated from a smear-ripened cheese.</title>
        <authorList>
            <consortium name="US DOE Joint Genome Institute (JGI-PGF)"/>
            <person name="Walter F."/>
            <person name="Albersmeier A."/>
            <person name="Kalinowski J."/>
            <person name="Ruckert C."/>
        </authorList>
    </citation>
    <scope>NUCLEOTIDE SEQUENCE</scope>
    <source>
        <strain evidence="1">JCM 14359</strain>
    </source>
</reference>